<sequence length="307" mass="34639">MKPNQFHFKTTTSLSLVRTKNSRVSAFNGAIIKTFLMSILTAMSFFELTAQTIEKNLPEVDSIINDDYKAFTAGAHIKNMHLWHGFVVHPGAMIATNLEFNSKDKKFTFGLWGGASFTTVDVINKNTNEPISAHYQEFSIYTKYRFSDKFFIEAVTHNNYTGVEERGDVLHYWSYDKTQGYNFVDLNFGYNITPNTLLYLATIINGGSGDYEVQSDGSLKNSWTHYFEVSSKVWEKGDSNLTLFAGGAWSFTTDKTFYTEGAGNVINVGATFSKNVKLGNYNLPIGVTAMWNPEKEKTVLQVDFTIF</sequence>
<dbReference type="Proteomes" id="UP001597011">
    <property type="component" value="Unassembled WGS sequence"/>
</dbReference>
<name>A0ABW3BY13_9FLAO</name>
<evidence type="ECO:0000313" key="3">
    <source>
        <dbReference type="Proteomes" id="UP001597011"/>
    </source>
</evidence>
<feature type="transmembrane region" description="Helical" evidence="1">
    <location>
        <begin position="26"/>
        <end position="46"/>
    </location>
</feature>
<proteinExistence type="predicted"/>
<dbReference type="EMBL" id="JBHTIB010000037">
    <property type="protein sequence ID" value="MFD0837440.1"/>
    <property type="molecule type" value="Genomic_DNA"/>
</dbReference>
<evidence type="ECO:0008006" key="4">
    <source>
        <dbReference type="Google" id="ProtNLM"/>
    </source>
</evidence>
<keyword evidence="3" id="KW-1185">Reference proteome</keyword>
<protein>
    <recommendedName>
        <fullName evidence="4">FrrB</fullName>
    </recommendedName>
</protein>
<evidence type="ECO:0000256" key="1">
    <source>
        <dbReference type="SAM" id="Phobius"/>
    </source>
</evidence>
<keyword evidence="1" id="KW-0812">Transmembrane</keyword>
<evidence type="ECO:0000313" key="2">
    <source>
        <dbReference type="EMBL" id="MFD0837440.1"/>
    </source>
</evidence>
<organism evidence="2 3">
    <name type="scientific">Mariniflexile aquimaris</name>
    <dbReference type="NCBI Taxonomy" id="881009"/>
    <lineage>
        <taxon>Bacteria</taxon>
        <taxon>Pseudomonadati</taxon>
        <taxon>Bacteroidota</taxon>
        <taxon>Flavobacteriia</taxon>
        <taxon>Flavobacteriales</taxon>
        <taxon>Flavobacteriaceae</taxon>
        <taxon>Mariniflexile</taxon>
    </lineage>
</organism>
<keyword evidence="1" id="KW-0472">Membrane</keyword>
<comment type="caution">
    <text evidence="2">The sequence shown here is derived from an EMBL/GenBank/DDBJ whole genome shotgun (WGS) entry which is preliminary data.</text>
</comment>
<keyword evidence="1" id="KW-1133">Transmembrane helix</keyword>
<accession>A0ABW3BY13</accession>
<dbReference type="RefSeq" id="WP_379944141.1">
    <property type="nucleotide sequence ID" value="NZ_JBHTIB010000037.1"/>
</dbReference>
<gene>
    <name evidence="2" type="ORF">ACFQ0I_16800</name>
</gene>
<reference evidence="3" key="1">
    <citation type="journal article" date="2019" name="Int. J. Syst. Evol. Microbiol.">
        <title>The Global Catalogue of Microorganisms (GCM) 10K type strain sequencing project: providing services to taxonomists for standard genome sequencing and annotation.</title>
        <authorList>
            <consortium name="The Broad Institute Genomics Platform"/>
            <consortium name="The Broad Institute Genome Sequencing Center for Infectious Disease"/>
            <person name="Wu L."/>
            <person name="Ma J."/>
        </authorList>
    </citation>
    <scope>NUCLEOTIDE SEQUENCE [LARGE SCALE GENOMIC DNA]</scope>
    <source>
        <strain evidence="3">CCUG 60529</strain>
    </source>
</reference>